<accession>A0ABQ9Z2N7</accession>
<reference evidence="1 2" key="1">
    <citation type="journal article" date="2023" name="Nucleic Acids Res.">
        <title>The hologenome of Daphnia magna reveals possible DNA methylation and microbiome-mediated evolution of the host genome.</title>
        <authorList>
            <person name="Chaturvedi A."/>
            <person name="Li X."/>
            <person name="Dhandapani V."/>
            <person name="Marshall H."/>
            <person name="Kissane S."/>
            <person name="Cuenca-Cambronero M."/>
            <person name="Asole G."/>
            <person name="Calvet F."/>
            <person name="Ruiz-Romero M."/>
            <person name="Marangio P."/>
            <person name="Guigo R."/>
            <person name="Rago D."/>
            <person name="Mirbahai L."/>
            <person name="Eastwood N."/>
            <person name="Colbourne J.K."/>
            <person name="Zhou J."/>
            <person name="Mallon E."/>
            <person name="Orsini L."/>
        </authorList>
    </citation>
    <scope>NUCLEOTIDE SEQUENCE [LARGE SCALE GENOMIC DNA]</scope>
    <source>
        <strain evidence="1">LRV0_1</strain>
    </source>
</reference>
<evidence type="ECO:0000313" key="2">
    <source>
        <dbReference type="Proteomes" id="UP001234178"/>
    </source>
</evidence>
<dbReference type="EMBL" id="JAOYFB010000002">
    <property type="protein sequence ID" value="KAK4007162.1"/>
    <property type="molecule type" value="Genomic_DNA"/>
</dbReference>
<name>A0ABQ9Z2N7_9CRUS</name>
<gene>
    <name evidence="1" type="ORF">OUZ56_012324</name>
</gene>
<protein>
    <submittedName>
        <fullName evidence="1">Uncharacterized protein</fullName>
    </submittedName>
</protein>
<keyword evidence="2" id="KW-1185">Reference proteome</keyword>
<proteinExistence type="predicted"/>
<dbReference type="Proteomes" id="UP001234178">
    <property type="component" value="Unassembled WGS sequence"/>
</dbReference>
<organism evidence="1 2">
    <name type="scientific">Daphnia magna</name>
    <dbReference type="NCBI Taxonomy" id="35525"/>
    <lineage>
        <taxon>Eukaryota</taxon>
        <taxon>Metazoa</taxon>
        <taxon>Ecdysozoa</taxon>
        <taxon>Arthropoda</taxon>
        <taxon>Crustacea</taxon>
        <taxon>Branchiopoda</taxon>
        <taxon>Diplostraca</taxon>
        <taxon>Cladocera</taxon>
        <taxon>Anomopoda</taxon>
        <taxon>Daphniidae</taxon>
        <taxon>Daphnia</taxon>
    </lineage>
</organism>
<comment type="caution">
    <text evidence="1">The sequence shown here is derived from an EMBL/GenBank/DDBJ whole genome shotgun (WGS) entry which is preliminary data.</text>
</comment>
<evidence type="ECO:0000313" key="1">
    <source>
        <dbReference type="EMBL" id="KAK4007162.1"/>
    </source>
</evidence>
<sequence>MENYRPYPNSTLLTSDVRFMAKHPFDIHVLYEYHYVNFNGRHVYRNGTWKKAEATLLQPERDFSTSFRYDDDYIHDCEPQANPVYDGITTSYMNIIADLAAALAEQSMKTGMN</sequence>